<dbReference type="EMBL" id="LR721776">
    <property type="protein sequence ID" value="VVV69974.1"/>
    <property type="molecule type" value="Genomic_DNA"/>
</dbReference>
<protein>
    <submittedName>
        <fullName evidence="1">Uncharacterized protein</fullName>
    </submittedName>
</protein>
<accession>A0A5K0XWM9</accession>
<organism evidence="1">
    <name type="scientific">Nymphaea colorata</name>
    <name type="common">pocket water lily</name>
    <dbReference type="NCBI Taxonomy" id="210225"/>
    <lineage>
        <taxon>Eukaryota</taxon>
        <taxon>Viridiplantae</taxon>
        <taxon>Streptophyta</taxon>
        <taxon>Embryophyta</taxon>
        <taxon>Tracheophyta</taxon>
        <taxon>Spermatophyta</taxon>
        <taxon>Magnoliopsida</taxon>
        <taxon>Nymphaeales</taxon>
        <taxon>Nymphaeaceae</taxon>
        <taxon>Nymphaea</taxon>
    </lineage>
</organism>
<sequence>MQAKALRFSCSLGSTLSSDLAANIALLAGSPT</sequence>
<reference evidence="1" key="1">
    <citation type="submission" date="2019-09" db="EMBL/GenBank/DDBJ databases">
        <authorList>
            <person name="Zhang L."/>
        </authorList>
    </citation>
    <scope>NUCLEOTIDE SEQUENCE</scope>
</reference>
<gene>
    <name evidence="1" type="ORF">NYM_LOCUS7079</name>
</gene>
<dbReference type="AlphaFoldDB" id="A0A5K0XWM9"/>
<proteinExistence type="predicted"/>
<evidence type="ECO:0000313" key="1">
    <source>
        <dbReference type="EMBL" id="VVV69974.1"/>
    </source>
</evidence>
<name>A0A5K0XWM9_9MAGN</name>